<evidence type="ECO:0000313" key="1">
    <source>
        <dbReference type="EMBL" id="BAX57693.1"/>
    </source>
</evidence>
<evidence type="ECO:0008006" key="3">
    <source>
        <dbReference type="Google" id="ProtNLM"/>
    </source>
</evidence>
<evidence type="ECO:0000313" key="2">
    <source>
        <dbReference type="Proteomes" id="UP000218432"/>
    </source>
</evidence>
<dbReference type="EMBL" id="AP018111">
    <property type="protein sequence ID" value="BAX57693.1"/>
    <property type="molecule type" value="Genomic_DNA"/>
</dbReference>
<name>A0A1Y1BD17_9BURK</name>
<dbReference type="AlphaFoldDB" id="A0A1Y1BD17"/>
<dbReference type="Proteomes" id="UP000218432">
    <property type="component" value="Chromosome 1"/>
</dbReference>
<gene>
    <name evidence="1" type="ORF">BSFP_004860</name>
</gene>
<proteinExistence type="predicted"/>
<organism evidence="1 2">
    <name type="scientific">Burkholderia stabilis</name>
    <dbReference type="NCBI Taxonomy" id="95485"/>
    <lineage>
        <taxon>Bacteria</taxon>
        <taxon>Pseudomonadati</taxon>
        <taxon>Pseudomonadota</taxon>
        <taxon>Betaproteobacteria</taxon>
        <taxon>Burkholderiales</taxon>
        <taxon>Burkholderiaceae</taxon>
        <taxon>Burkholderia</taxon>
        <taxon>Burkholderia cepacia complex</taxon>
    </lineage>
</organism>
<sequence length="349" mass="39376">MSQRPMSHAIVERLRRAAGQLGTADPTPFVRPLMDRTFALPEGDRQYADNALTPGTAPFEPSFSELQPGVLRFTIEPLGPGASGQDRRDEATREMRRLVRPCFGPDALRWFDQRSEEWRTAGSGTMLNYGAFFGNSFDRDGLYTSKVYYEIGPHQMRALPLELLDAATTVQQMLPQAVPLFTTIGCQRERGQQRLTFLHRGPLRLRELGPVLEQLRLGHQLPGIMQILGVALGGRFDLPERSVLLAIGHTDDGPEFEIYVLLGMVPDVPANFLDLLALGLTERPRELQALGRWLRAFTPEREDWPGHFSVLSIHAAAHSPPRVSLYLRPVEFEIRDRMEARREREDTGT</sequence>
<protein>
    <recommendedName>
        <fullName evidence="3">Prenyltransferase</fullName>
    </recommendedName>
</protein>
<accession>A0A1Y1BD17</accession>
<reference evidence="1 2" key="1">
    <citation type="journal article" date="2017" name="Genome Announc.">
        <title>Complete Genome Sequence of Burkholderia stabilis FERMP-21014.</title>
        <authorList>
            <person name="Konishi K."/>
            <person name="Kumagai T."/>
            <person name="Sakasegawa S."/>
            <person name="Tamura T."/>
        </authorList>
    </citation>
    <scope>NUCLEOTIDE SEQUENCE [LARGE SCALE GENOMIC DNA]</scope>
    <source>
        <strain evidence="1 2">FERMP-21014</strain>
    </source>
</reference>